<keyword evidence="3" id="KW-0333">Golgi apparatus</keyword>
<keyword evidence="4" id="KW-0472">Membrane</keyword>
<evidence type="ECO:0000313" key="8">
    <source>
        <dbReference type="Proteomes" id="UP000190831"/>
    </source>
</evidence>
<dbReference type="GO" id="GO:0017119">
    <property type="term" value="C:Golgi transport complex"/>
    <property type="evidence" value="ECO:0007669"/>
    <property type="project" value="InterPro"/>
</dbReference>
<dbReference type="AlphaFoldDB" id="A0A1G4MDI2"/>
<protein>
    <recommendedName>
        <fullName evidence="2">Conserved oligomeric Golgi complex subunit 5</fullName>
    </recommendedName>
</protein>
<gene>
    <name evidence="7" type="ORF">LAFE_0E11584G</name>
</gene>
<dbReference type="InterPro" id="IPR048485">
    <property type="entry name" value="COG5_helical"/>
</dbReference>
<dbReference type="Pfam" id="PF20649">
    <property type="entry name" value="COG5_C"/>
    <property type="match status" value="1"/>
</dbReference>
<dbReference type="GO" id="GO:0000139">
    <property type="term" value="C:Golgi membrane"/>
    <property type="evidence" value="ECO:0007669"/>
    <property type="project" value="UniProtKB-SubCell"/>
</dbReference>
<evidence type="ECO:0000256" key="3">
    <source>
        <dbReference type="ARBA" id="ARBA00023034"/>
    </source>
</evidence>
<comment type="subcellular location">
    <subcellularLocation>
        <location evidence="1">Golgi apparatus membrane</location>
        <topology evidence="1">Peripheral membrane protein</topology>
    </subcellularLocation>
</comment>
<dbReference type="OMA" id="YFWRTLA"/>
<sequence>MSSSNELEDFEALLEENFNVFQFCNDLLKATNRNLESTELDFKTPMKKVSYDLNEVNKRINNIVKSNPSHIIKQMDEHKMSHELVHKSLKPSLEYLDMSYDRLNDEIIKPYEHALRVQSALSKIHQTSSILRDALIFLHLMRQITDASPLVENDFSTFQNALKLASLHSQIQKNLSGNANLRSLRLIKKYDAEVISVNRQQTLRYISDAFTKECLNNYRIKNNPENIEVLGNALFTLSQRDYISSLDRAIISKALSTNQVLGKTITSIRSFSTAMEDASKNGECILHLEESLRRVPVKNSNLMQLYLSHKKESSLTEIFWSRVSRSFKKDFEISFNRGGPVGKSLLNNAQQITNDIKKNMANLGGDDNGNNLRIMLQAVSILDRQNRN</sequence>
<evidence type="ECO:0000259" key="5">
    <source>
        <dbReference type="Pfam" id="PF10392"/>
    </source>
</evidence>
<accession>A0A1G4MDI2</accession>
<evidence type="ECO:0000256" key="1">
    <source>
        <dbReference type="ARBA" id="ARBA00004395"/>
    </source>
</evidence>
<evidence type="ECO:0000256" key="4">
    <source>
        <dbReference type="ARBA" id="ARBA00023136"/>
    </source>
</evidence>
<proteinExistence type="predicted"/>
<dbReference type="PANTHER" id="PTHR13228">
    <property type="entry name" value="CONSERVED OLIGOMERIC GOLGI COMPLEX COMPONENT 5"/>
    <property type="match status" value="1"/>
</dbReference>
<organism evidence="7 8">
    <name type="scientific">Lachancea fermentati</name>
    <name type="common">Zygosaccharomyces fermentati</name>
    <dbReference type="NCBI Taxonomy" id="4955"/>
    <lineage>
        <taxon>Eukaryota</taxon>
        <taxon>Fungi</taxon>
        <taxon>Dikarya</taxon>
        <taxon>Ascomycota</taxon>
        <taxon>Saccharomycotina</taxon>
        <taxon>Saccharomycetes</taxon>
        <taxon>Saccharomycetales</taxon>
        <taxon>Saccharomycetaceae</taxon>
        <taxon>Lachancea</taxon>
    </lineage>
</organism>
<evidence type="ECO:0000259" key="6">
    <source>
        <dbReference type="Pfam" id="PF20649"/>
    </source>
</evidence>
<dbReference type="EMBL" id="LT598488">
    <property type="protein sequence ID" value="SCW01984.1"/>
    <property type="molecule type" value="Genomic_DNA"/>
</dbReference>
<feature type="domain" description="Conserved oligomeric Golgi complex subunit 5 helical" evidence="6">
    <location>
        <begin position="181"/>
        <end position="359"/>
    </location>
</feature>
<evidence type="ECO:0000256" key="2">
    <source>
        <dbReference type="ARBA" id="ARBA00020974"/>
    </source>
</evidence>
<dbReference type="Proteomes" id="UP000190831">
    <property type="component" value="Chromosome E"/>
</dbReference>
<dbReference type="InterPro" id="IPR049176">
    <property type="entry name" value="COG5_N"/>
</dbReference>
<dbReference type="GO" id="GO:0006891">
    <property type="term" value="P:intra-Golgi vesicle-mediated transport"/>
    <property type="evidence" value="ECO:0007669"/>
    <property type="project" value="InterPro"/>
</dbReference>
<reference evidence="8" key="1">
    <citation type="submission" date="2016-03" db="EMBL/GenBank/DDBJ databases">
        <authorList>
            <person name="Devillers H."/>
        </authorList>
    </citation>
    <scope>NUCLEOTIDE SEQUENCE [LARGE SCALE GENOMIC DNA]</scope>
</reference>
<keyword evidence="8" id="KW-1185">Reference proteome</keyword>
<name>A0A1G4MDI2_LACFM</name>
<dbReference type="PANTHER" id="PTHR13228:SF3">
    <property type="entry name" value="CONSERVED OLIGOMERIC GOLGI COMPLEX SUBUNIT 5"/>
    <property type="match status" value="1"/>
</dbReference>
<dbReference type="InterPro" id="IPR019465">
    <property type="entry name" value="Cog5"/>
</dbReference>
<dbReference type="OrthoDB" id="18786at2759"/>
<dbReference type="Pfam" id="PF10392">
    <property type="entry name" value="COG5_N"/>
    <property type="match status" value="1"/>
</dbReference>
<feature type="domain" description="Conserved oligomeric Golgi complex subunit 5 N-terminal" evidence="5">
    <location>
        <begin position="11"/>
        <end position="144"/>
    </location>
</feature>
<dbReference type="STRING" id="4955.A0A1G4MDI2"/>
<evidence type="ECO:0000313" key="7">
    <source>
        <dbReference type="EMBL" id="SCW01984.1"/>
    </source>
</evidence>